<evidence type="ECO:0000256" key="2">
    <source>
        <dbReference type="ARBA" id="ARBA00022692"/>
    </source>
</evidence>
<feature type="compositionally biased region" description="Basic and acidic residues" evidence="7">
    <location>
        <begin position="212"/>
        <end position="223"/>
    </location>
</feature>
<dbReference type="InterPro" id="IPR002110">
    <property type="entry name" value="Ankyrin_rpt"/>
</dbReference>
<feature type="domain" description="PGG" evidence="9">
    <location>
        <begin position="7"/>
        <end position="42"/>
    </location>
</feature>
<dbReference type="Gene3D" id="1.25.40.20">
    <property type="entry name" value="Ankyrin repeat-containing domain"/>
    <property type="match status" value="1"/>
</dbReference>
<keyword evidence="11" id="KW-1185">Reference proteome</keyword>
<dbReference type="PANTHER" id="PTHR24186">
    <property type="entry name" value="PROTEIN PHOSPHATASE 1 REGULATORY SUBUNIT"/>
    <property type="match status" value="1"/>
</dbReference>
<accession>A0A9Q1MT32</accession>
<feature type="chain" id="PRO_5040493892" description="PGG domain-containing protein" evidence="8">
    <location>
        <begin position="24"/>
        <end position="324"/>
    </location>
</feature>
<protein>
    <recommendedName>
        <fullName evidence="9">PGG domain-containing protein</fullName>
    </recommendedName>
</protein>
<evidence type="ECO:0000259" key="9">
    <source>
        <dbReference type="Pfam" id="PF13962"/>
    </source>
</evidence>
<dbReference type="Pfam" id="PF13962">
    <property type="entry name" value="PGG"/>
    <property type="match status" value="1"/>
</dbReference>
<evidence type="ECO:0000256" key="7">
    <source>
        <dbReference type="SAM" id="MobiDB-lite"/>
    </source>
</evidence>
<evidence type="ECO:0000256" key="8">
    <source>
        <dbReference type="SAM" id="SignalP"/>
    </source>
</evidence>
<dbReference type="InterPro" id="IPR036770">
    <property type="entry name" value="Ankyrin_rpt-contain_sf"/>
</dbReference>
<keyword evidence="5" id="KW-0040">ANK repeat</keyword>
<feature type="region of interest" description="Disordered" evidence="7">
    <location>
        <begin position="169"/>
        <end position="247"/>
    </location>
</feature>
<evidence type="ECO:0000256" key="6">
    <source>
        <dbReference type="ARBA" id="ARBA00023136"/>
    </source>
</evidence>
<comment type="subcellular location">
    <subcellularLocation>
        <location evidence="1">Membrane</location>
        <topology evidence="1">Multi-pass membrane protein</topology>
    </subcellularLocation>
</comment>
<evidence type="ECO:0000256" key="1">
    <source>
        <dbReference type="ARBA" id="ARBA00004141"/>
    </source>
</evidence>
<dbReference type="OrthoDB" id="681126at2759"/>
<evidence type="ECO:0000313" key="11">
    <source>
        <dbReference type="Proteomes" id="UP001152561"/>
    </source>
</evidence>
<keyword evidence="4" id="KW-1133">Transmembrane helix</keyword>
<dbReference type="SUPFAM" id="SSF48403">
    <property type="entry name" value="Ankyrin repeat"/>
    <property type="match status" value="1"/>
</dbReference>
<keyword evidence="8" id="KW-0732">Signal</keyword>
<evidence type="ECO:0000313" key="10">
    <source>
        <dbReference type="EMBL" id="KAJ8565543.1"/>
    </source>
</evidence>
<dbReference type="Proteomes" id="UP001152561">
    <property type="component" value="Unassembled WGS sequence"/>
</dbReference>
<dbReference type="EMBL" id="JAJAGQ010000004">
    <property type="protein sequence ID" value="KAJ8565543.1"/>
    <property type="molecule type" value="Genomic_DNA"/>
</dbReference>
<sequence>MDPPGKVRDTLLVIAILIATATYQTVLNPPRGVWQDTYWPEDNNSTSSDGIMSSRRIAGQFCSGIFCTGHRQAETLHQPSVNYRKDRRIPLHYAVIEGRKNVTRELLVASPDSAEEVTACGETCLHLAVKNHQFEENLNESNKYDLLNKKDIQGNTVLHLAVSTKQYEAKTGKRKRKQREIKFPLKPPDLTEMVNVDDSNKGESLEQVSQINKRDIIEQKRNSQTDQTHVSNSEDRQVGDYGQSSEIQRNDQNELVIEKGEILSLIAESSSILLVSYYNMHKINNKVNKQANRNRSLSRSKGAHTGSEESRINCIATQETSQNQ</sequence>
<keyword evidence="2" id="KW-0812">Transmembrane</keyword>
<organism evidence="10 11">
    <name type="scientific">Anisodus acutangulus</name>
    <dbReference type="NCBI Taxonomy" id="402998"/>
    <lineage>
        <taxon>Eukaryota</taxon>
        <taxon>Viridiplantae</taxon>
        <taxon>Streptophyta</taxon>
        <taxon>Embryophyta</taxon>
        <taxon>Tracheophyta</taxon>
        <taxon>Spermatophyta</taxon>
        <taxon>Magnoliopsida</taxon>
        <taxon>eudicotyledons</taxon>
        <taxon>Gunneridae</taxon>
        <taxon>Pentapetalae</taxon>
        <taxon>asterids</taxon>
        <taxon>lamiids</taxon>
        <taxon>Solanales</taxon>
        <taxon>Solanaceae</taxon>
        <taxon>Solanoideae</taxon>
        <taxon>Hyoscyameae</taxon>
        <taxon>Anisodus</taxon>
    </lineage>
</organism>
<dbReference type="GO" id="GO:0005886">
    <property type="term" value="C:plasma membrane"/>
    <property type="evidence" value="ECO:0007669"/>
    <property type="project" value="TreeGrafter"/>
</dbReference>
<keyword evidence="6" id="KW-0472">Membrane</keyword>
<reference evidence="11" key="1">
    <citation type="journal article" date="2023" name="Proc. Natl. Acad. Sci. U.S.A.">
        <title>Genomic and structural basis for evolution of tropane alkaloid biosynthesis.</title>
        <authorList>
            <person name="Wanga Y.-J."/>
            <person name="Taina T."/>
            <person name="Yua J.-Y."/>
            <person name="Lia J."/>
            <person name="Xua B."/>
            <person name="Chenc J."/>
            <person name="D'Auriad J.C."/>
            <person name="Huanga J.-P."/>
            <person name="Huanga S.-X."/>
        </authorList>
    </citation>
    <scope>NUCLEOTIDE SEQUENCE [LARGE SCALE GENOMIC DNA]</scope>
    <source>
        <strain evidence="11">cv. KIB-2019</strain>
    </source>
</reference>
<dbReference type="AlphaFoldDB" id="A0A9Q1MT32"/>
<dbReference type="InterPro" id="IPR026961">
    <property type="entry name" value="PGG_dom"/>
</dbReference>
<comment type="caution">
    <text evidence="10">The sequence shown here is derived from an EMBL/GenBank/DDBJ whole genome shotgun (WGS) entry which is preliminary data.</text>
</comment>
<feature type="signal peptide" evidence="8">
    <location>
        <begin position="1"/>
        <end position="23"/>
    </location>
</feature>
<dbReference type="PANTHER" id="PTHR24186:SF56">
    <property type="entry name" value="PGG DOMAIN-CONTAINING PROTEIN"/>
    <property type="match status" value="1"/>
</dbReference>
<feature type="compositionally biased region" description="Polar residues" evidence="7">
    <location>
        <begin position="315"/>
        <end position="324"/>
    </location>
</feature>
<evidence type="ECO:0000256" key="4">
    <source>
        <dbReference type="ARBA" id="ARBA00022989"/>
    </source>
</evidence>
<proteinExistence type="predicted"/>
<evidence type="ECO:0000256" key="3">
    <source>
        <dbReference type="ARBA" id="ARBA00022737"/>
    </source>
</evidence>
<feature type="region of interest" description="Disordered" evidence="7">
    <location>
        <begin position="289"/>
        <end position="324"/>
    </location>
</feature>
<evidence type="ECO:0000256" key="5">
    <source>
        <dbReference type="ARBA" id="ARBA00023043"/>
    </source>
</evidence>
<dbReference type="Pfam" id="PF12796">
    <property type="entry name" value="Ank_2"/>
    <property type="match status" value="1"/>
</dbReference>
<name>A0A9Q1MT32_9SOLA</name>
<gene>
    <name evidence="10" type="ORF">K7X08_008119</name>
</gene>
<keyword evidence="3" id="KW-0677">Repeat</keyword>